<keyword evidence="2" id="KW-1185">Reference proteome</keyword>
<dbReference type="AlphaFoldDB" id="A0A7W7SMV6"/>
<dbReference type="Proteomes" id="UP000578819">
    <property type="component" value="Unassembled WGS sequence"/>
</dbReference>
<gene>
    <name evidence="1" type="ORF">FHR38_001432</name>
</gene>
<name>A0A7W7SMV6_9ACTN</name>
<protein>
    <submittedName>
        <fullName evidence="1">Uncharacterized protein</fullName>
    </submittedName>
</protein>
<reference evidence="1 2" key="1">
    <citation type="submission" date="2020-08" db="EMBL/GenBank/DDBJ databases">
        <title>Sequencing the genomes of 1000 actinobacteria strains.</title>
        <authorList>
            <person name="Klenk H.-P."/>
        </authorList>
    </citation>
    <scope>NUCLEOTIDE SEQUENCE [LARGE SCALE GENOMIC DNA]</scope>
    <source>
        <strain evidence="1 2">DSM 45886</strain>
    </source>
</reference>
<dbReference type="EMBL" id="JACHJW010000001">
    <property type="protein sequence ID" value="MBB4957699.1"/>
    <property type="molecule type" value="Genomic_DNA"/>
</dbReference>
<accession>A0A7W7SMV6</accession>
<proteinExistence type="predicted"/>
<evidence type="ECO:0000313" key="2">
    <source>
        <dbReference type="Proteomes" id="UP000578819"/>
    </source>
</evidence>
<evidence type="ECO:0000313" key="1">
    <source>
        <dbReference type="EMBL" id="MBB4957699.1"/>
    </source>
</evidence>
<sequence length="40" mass="4665">MSVIRWVLFVCCINRRKCIYLDKCHGVRGVAQSTLLLVNR</sequence>
<organism evidence="1 2">
    <name type="scientific">Micromonospora polyrhachis</name>
    <dbReference type="NCBI Taxonomy" id="1282883"/>
    <lineage>
        <taxon>Bacteria</taxon>
        <taxon>Bacillati</taxon>
        <taxon>Actinomycetota</taxon>
        <taxon>Actinomycetes</taxon>
        <taxon>Micromonosporales</taxon>
        <taxon>Micromonosporaceae</taxon>
        <taxon>Micromonospora</taxon>
    </lineage>
</organism>
<comment type="caution">
    <text evidence="1">The sequence shown here is derived from an EMBL/GenBank/DDBJ whole genome shotgun (WGS) entry which is preliminary data.</text>
</comment>